<dbReference type="Proteomes" id="UP001054945">
    <property type="component" value="Unassembled WGS sequence"/>
</dbReference>
<name>A0AAV4XSY9_CAEEX</name>
<gene>
    <name evidence="2" type="ORF">CEXT_543291</name>
</gene>
<organism evidence="2 3">
    <name type="scientific">Caerostris extrusa</name>
    <name type="common">Bark spider</name>
    <name type="synonym">Caerostris bankana</name>
    <dbReference type="NCBI Taxonomy" id="172846"/>
    <lineage>
        <taxon>Eukaryota</taxon>
        <taxon>Metazoa</taxon>
        <taxon>Ecdysozoa</taxon>
        <taxon>Arthropoda</taxon>
        <taxon>Chelicerata</taxon>
        <taxon>Arachnida</taxon>
        <taxon>Araneae</taxon>
        <taxon>Araneomorphae</taxon>
        <taxon>Entelegynae</taxon>
        <taxon>Araneoidea</taxon>
        <taxon>Araneidae</taxon>
        <taxon>Caerostris</taxon>
    </lineage>
</organism>
<feature type="region of interest" description="Disordered" evidence="1">
    <location>
        <begin position="1"/>
        <end position="49"/>
    </location>
</feature>
<evidence type="ECO:0000313" key="3">
    <source>
        <dbReference type="Proteomes" id="UP001054945"/>
    </source>
</evidence>
<dbReference type="EMBL" id="BPLR01018111">
    <property type="protein sequence ID" value="GIY97034.1"/>
    <property type="molecule type" value="Genomic_DNA"/>
</dbReference>
<reference evidence="2 3" key="1">
    <citation type="submission" date="2021-06" db="EMBL/GenBank/DDBJ databases">
        <title>Caerostris extrusa draft genome.</title>
        <authorList>
            <person name="Kono N."/>
            <person name="Arakawa K."/>
        </authorList>
    </citation>
    <scope>NUCLEOTIDE SEQUENCE [LARGE SCALE GENOMIC DNA]</scope>
</reference>
<proteinExistence type="predicted"/>
<evidence type="ECO:0000256" key="1">
    <source>
        <dbReference type="SAM" id="MobiDB-lite"/>
    </source>
</evidence>
<accession>A0AAV4XSY9</accession>
<comment type="caution">
    <text evidence="2">The sequence shown here is derived from an EMBL/GenBank/DDBJ whole genome shotgun (WGS) entry which is preliminary data.</text>
</comment>
<evidence type="ECO:0000313" key="2">
    <source>
        <dbReference type="EMBL" id="GIY97034.1"/>
    </source>
</evidence>
<feature type="compositionally biased region" description="Low complexity" evidence="1">
    <location>
        <begin position="16"/>
        <end position="31"/>
    </location>
</feature>
<sequence length="74" mass="7916">MCQIPEAERGWGGEISARPCSPSGRPRGSSATNGPTHQSRSPDNFFFPGTKLPDLQKRLSMTVTLGEQRKTGGG</sequence>
<feature type="compositionally biased region" description="Polar residues" evidence="1">
    <location>
        <begin position="32"/>
        <end position="42"/>
    </location>
</feature>
<feature type="compositionally biased region" description="Basic and acidic residues" evidence="1">
    <location>
        <begin position="1"/>
        <end position="11"/>
    </location>
</feature>
<protein>
    <submittedName>
        <fullName evidence="2">Uncharacterized protein</fullName>
    </submittedName>
</protein>
<keyword evidence="3" id="KW-1185">Reference proteome</keyword>
<dbReference type="AlphaFoldDB" id="A0AAV4XSY9"/>